<accession>A0A951UIH4</accession>
<reference evidence="2" key="2">
    <citation type="journal article" date="2022" name="Microbiol. Resour. Announc.">
        <title>Metagenome Sequencing to Explore Phylogenomics of Terrestrial Cyanobacteria.</title>
        <authorList>
            <person name="Ward R.D."/>
            <person name="Stajich J.E."/>
            <person name="Johansen J.R."/>
            <person name="Huntemann M."/>
            <person name="Clum A."/>
            <person name="Foster B."/>
            <person name="Foster B."/>
            <person name="Roux S."/>
            <person name="Palaniappan K."/>
            <person name="Varghese N."/>
            <person name="Mukherjee S."/>
            <person name="Reddy T.B.K."/>
            <person name="Daum C."/>
            <person name="Copeland A."/>
            <person name="Chen I.A."/>
            <person name="Ivanova N.N."/>
            <person name="Kyrpides N.C."/>
            <person name="Shapiro N."/>
            <person name="Eloe-Fadrosh E.A."/>
            <person name="Pietrasiak N."/>
        </authorList>
    </citation>
    <scope>NUCLEOTIDE SEQUENCE</scope>
    <source>
        <strain evidence="2">JT2-VF2</strain>
    </source>
</reference>
<proteinExistence type="predicted"/>
<sequence>MFARWITSVVTELPNNCVYAPVVFPIAKWLGVNNCSAPVFQGVPALLQTMVNCPECLTQMQVQAIALAVANYKLPENTTPTPKPIPKPKLVKRQDSSS</sequence>
<evidence type="ECO:0000313" key="3">
    <source>
        <dbReference type="Proteomes" id="UP000715781"/>
    </source>
</evidence>
<organism evidence="2 3">
    <name type="scientific">Mojavia pulchra JT2-VF2</name>
    <dbReference type="NCBI Taxonomy" id="287848"/>
    <lineage>
        <taxon>Bacteria</taxon>
        <taxon>Bacillati</taxon>
        <taxon>Cyanobacteriota</taxon>
        <taxon>Cyanophyceae</taxon>
        <taxon>Nostocales</taxon>
        <taxon>Nostocaceae</taxon>
    </lineage>
</organism>
<dbReference type="AlphaFoldDB" id="A0A951UIH4"/>
<protein>
    <submittedName>
        <fullName evidence="2">Uncharacterized protein</fullName>
    </submittedName>
</protein>
<dbReference type="EMBL" id="JAHHHN010000024">
    <property type="protein sequence ID" value="MBW4564633.1"/>
    <property type="molecule type" value="Genomic_DNA"/>
</dbReference>
<reference evidence="2" key="1">
    <citation type="submission" date="2021-05" db="EMBL/GenBank/DDBJ databases">
        <authorList>
            <person name="Pietrasiak N."/>
            <person name="Ward R."/>
            <person name="Stajich J.E."/>
            <person name="Kurbessoian T."/>
        </authorList>
    </citation>
    <scope>NUCLEOTIDE SEQUENCE</scope>
    <source>
        <strain evidence="2">JT2-VF2</strain>
    </source>
</reference>
<gene>
    <name evidence="2" type="ORF">KME32_26610</name>
</gene>
<evidence type="ECO:0000313" key="2">
    <source>
        <dbReference type="EMBL" id="MBW4564633.1"/>
    </source>
</evidence>
<feature type="region of interest" description="Disordered" evidence="1">
    <location>
        <begin position="76"/>
        <end position="98"/>
    </location>
</feature>
<name>A0A951UIH4_9NOST</name>
<comment type="caution">
    <text evidence="2">The sequence shown here is derived from an EMBL/GenBank/DDBJ whole genome shotgun (WGS) entry which is preliminary data.</text>
</comment>
<evidence type="ECO:0000256" key="1">
    <source>
        <dbReference type="SAM" id="MobiDB-lite"/>
    </source>
</evidence>
<dbReference type="Proteomes" id="UP000715781">
    <property type="component" value="Unassembled WGS sequence"/>
</dbReference>